<dbReference type="Proteomes" id="UP000664167">
    <property type="component" value="Unassembled WGS sequence"/>
</dbReference>
<dbReference type="SUPFAM" id="SSF52540">
    <property type="entry name" value="P-loop containing nucleoside triphosphate hydrolases"/>
    <property type="match status" value="1"/>
</dbReference>
<sequence>MKRALRRRLQLIADNSLERKVIVVINGKGGVGKSSLSAALAVAFSKIGKKVLLAEMDEQGNNSEDLGFSKGALADKGAAQAAAILDGKPLSPTGQARPGLYVLPGGEMLEDIVEELYCQRRLAARMDDPEDQAAWMGMYAAAIDAVRDDYDVIILDVAPGSEPLQLQALMAGDMVVIPSKSDPSSRKGLRTVARRFGMAASLNASLRLLGVVVFATNTSATRVQEQIKEQLAGDLRGAAPVFEQTIRAVESAAVACRSHGKVPQEMRNSTDIDPSLRRSMKGLAGDYQSLAVEILQEWVRTSNEFEETA</sequence>
<evidence type="ECO:0000313" key="2">
    <source>
        <dbReference type="EMBL" id="MBO0512387.1"/>
    </source>
</evidence>
<name>A0A939JHA1_9ACTN</name>
<evidence type="ECO:0000313" key="3">
    <source>
        <dbReference type="Proteomes" id="UP000664167"/>
    </source>
</evidence>
<feature type="domain" description="AAA" evidence="1">
    <location>
        <begin position="20"/>
        <end position="198"/>
    </location>
</feature>
<dbReference type="EMBL" id="JAFLRJ010000098">
    <property type="protein sequence ID" value="MBO0512387.1"/>
    <property type="molecule type" value="Genomic_DNA"/>
</dbReference>
<dbReference type="InterPro" id="IPR025669">
    <property type="entry name" value="AAA_dom"/>
</dbReference>
<gene>
    <name evidence="2" type="ORF">J0695_11280</name>
</gene>
<dbReference type="Gene3D" id="3.40.50.300">
    <property type="entry name" value="P-loop containing nucleotide triphosphate hydrolases"/>
    <property type="match status" value="1"/>
</dbReference>
<organism evidence="2 3">
    <name type="scientific">Streptomyces beijiangensis</name>
    <dbReference type="NCBI Taxonomy" id="163361"/>
    <lineage>
        <taxon>Bacteria</taxon>
        <taxon>Bacillati</taxon>
        <taxon>Actinomycetota</taxon>
        <taxon>Actinomycetes</taxon>
        <taxon>Kitasatosporales</taxon>
        <taxon>Streptomycetaceae</taxon>
        <taxon>Streptomyces</taxon>
    </lineage>
</organism>
<evidence type="ECO:0000259" key="1">
    <source>
        <dbReference type="Pfam" id="PF13614"/>
    </source>
</evidence>
<keyword evidence="3" id="KW-1185">Reference proteome</keyword>
<dbReference type="Pfam" id="PF13614">
    <property type="entry name" value="AAA_31"/>
    <property type="match status" value="1"/>
</dbReference>
<dbReference type="InterPro" id="IPR027417">
    <property type="entry name" value="P-loop_NTPase"/>
</dbReference>
<dbReference type="PANTHER" id="PTHR13696">
    <property type="entry name" value="P-LOOP CONTAINING NUCLEOSIDE TRIPHOSPHATE HYDROLASE"/>
    <property type="match status" value="1"/>
</dbReference>
<comment type="caution">
    <text evidence="2">The sequence shown here is derived from an EMBL/GenBank/DDBJ whole genome shotgun (WGS) entry which is preliminary data.</text>
</comment>
<dbReference type="RefSeq" id="WP_206961779.1">
    <property type="nucleotide sequence ID" value="NZ_BAAAJJ010000017.1"/>
</dbReference>
<dbReference type="CDD" id="cd02042">
    <property type="entry name" value="ParAB_family"/>
    <property type="match status" value="1"/>
</dbReference>
<dbReference type="PANTHER" id="PTHR13696:SF99">
    <property type="entry name" value="COBYRINIC ACID AC-DIAMIDE SYNTHASE"/>
    <property type="match status" value="1"/>
</dbReference>
<dbReference type="InterPro" id="IPR050678">
    <property type="entry name" value="DNA_Partitioning_ATPase"/>
</dbReference>
<dbReference type="AlphaFoldDB" id="A0A939JHA1"/>
<proteinExistence type="predicted"/>
<reference evidence="2" key="1">
    <citation type="submission" date="2021-03" db="EMBL/GenBank/DDBJ databases">
        <title>Streptomyces poriferae sp. nov., a novel marine sponge-derived Actinobacteria species with anti-MRSA activity.</title>
        <authorList>
            <person name="Sandoval-Powers M."/>
            <person name="Kralova S."/>
            <person name="Nguyen G.-S."/>
            <person name="Fawwal D."/>
            <person name="Degnes K."/>
            <person name="Klinkenberg G."/>
            <person name="Sletta H."/>
            <person name="Wentzel A."/>
            <person name="Liles M.R."/>
        </authorList>
    </citation>
    <scope>NUCLEOTIDE SEQUENCE</scope>
    <source>
        <strain evidence="2">DSM 41794</strain>
    </source>
</reference>
<accession>A0A939JHA1</accession>
<protein>
    <submittedName>
        <fullName evidence="2">ParA family protein</fullName>
    </submittedName>
</protein>